<dbReference type="Gene3D" id="1.10.472.10">
    <property type="entry name" value="Cyclin-like"/>
    <property type="match status" value="1"/>
</dbReference>
<keyword evidence="2" id="KW-0131">Cell cycle</keyword>
<organism evidence="3 4">
    <name type="scientific">Lithocarpus litseifolius</name>
    <dbReference type="NCBI Taxonomy" id="425828"/>
    <lineage>
        <taxon>Eukaryota</taxon>
        <taxon>Viridiplantae</taxon>
        <taxon>Streptophyta</taxon>
        <taxon>Embryophyta</taxon>
        <taxon>Tracheophyta</taxon>
        <taxon>Spermatophyta</taxon>
        <taxon>Magnoliopsida</taxon>
        <taxon>eudicotyledons</taxon>
        <taxon>Gunneridae</taxon>
        <taxon>Pentapetalae</taxon>
        <taxon>rosids</taxon>
        <taxon>fabids</taxon>
        <taxon>Fagales</taxon>
        <taxon>Fagaceae</taxon>
        <taxon>Lithocarpus</taxon>
    </lineage>
</organism>
<dbReference type="GO" id="GO:0006357">
    <property type="term" value="P:regulation of transcription by RNA polymerase II"/>
    <property type="evidence" value="ECO:0007669"/>
    <property type="project" value="InterPro"/>
</dbReference>
<protein>
    <submittedName>
        <fullName evidence="3">Uncharacterized protein</fullName>
    </submittedName>
</protein>
<reference evidence="3 4" key="1">
    <citation type="submission" date="2024-01" db="EMBL/GenBank/DDBJ databases">
        <title>A telomere-to-telomere, gap-free genome of sweet tea (Lithocarpus litseifolius).</title>
        <authorList>
            <person name="Zhou J."/>
        </authorList>
    </citation>
    <scope>NUCLEOTIDE SEQUENCE [LARGE SCALE GENOMIC DNA]</scope>
    <source>
        <strain evidence="3">Zhou-2022a</strain>
        <tissue evidence="3">Leaf</tissue>
    </source>
</reference>
<gene>
    <name evidence="3" type="ORF">SO802_009599</name>
</gene>
<dbReference type="InterPro" id="IPR043198">
    <property type="entry name" value="Cyclin/Ssn8"/>
</dbReference>
<sequence length="122" mass="14508">MKVAASCLWLASKLEESPRKARQVLIVFHKKECRMENLQIKHLEIGSQKYYDLKTDLSRTKRNILKEIGFVCHVEHPHKFTSNYLAICEAQLSIFHPPPSSNTDRDKRHDRRHVRKEWMIEI</sequence>
<keyword evidence="4" id="KW-1185">Reference proteome</keyword>
<dbReference type="AlphaFoldDB" id="A0AAW2DCE4"/>
<proteinExistence type="predicted"/>
<dbReference type="SUPFAM" id="SSF47954">
    <property type="entry name" value="Cyclin-like"/>
    <property type="match status" value="1"/>
</dbReference>
<evidence type="ECO:0000256" key="2">
    <source>
        <dbReference type="ARBA" id="ARBA00023306"/>
    </source>
</evidence>
<evidence type="ECO:0000313" key="4">
    <source>
        <dbReference type="Proteomes" id="UP001459277"/>
    </source>
</evidence>
<dbReference type="InterPro" id="IPR036915">
    <property type="entry name" value="Cyclin-like_sf"/>
</dbReference>
<dbReference type="GO" id="GO:0051301">
    <property type="term" value="P:cell division"/>
    <property type="evidence" value="ECO:0007669"/>
    <property type="project" value="UniProtKB-KW"/>
</dbReference>
<evidence type="ECO:0000256" key="1">
    <source>
        <dbReference type="ARBA" id="ARBA00022618"/>
    </source>
</evidence>
<accession>A0AAW2DCE4</accession>
<name>A0AAW2DCE4_9ROSI</name>
<keyword evidence="1" id="KW-0132">Cell division</keyword>
<dbReference type="GO" id="GO:0016538">
    <property type="term" value="F:cyclin-dependent protein serine/threonine kinase regulator activity"/>
    <property type="evidence" value="ECO:0007669"/>
    <property type="project" value="InterPro"/>
</dbReference>
<evidence type="ECO:0000313" key="3">
    <source>
        <dbReference type="EMBL" id="KAL0008097.1"/>
    </source>
</evidence>
<dbReference type="Proteomes" id="UP001459277">
    <property type="component" value="Unassembled WGS sequence"/>
</dbReference>
<dbReference type="EMBL" id="JAZDWU010000003">
    <property type="protein sequence ID" value="KAL0008097.1"/>
    <property type="molecule type" value="Genomic_DNA"/>
</dbReference>
<dbReference type="PANTHER" id="PTHR10026">
    <property type="entry name" value="CYCLIN"/>
    <property type="match status" value="1"/>
</dbReference>
<comment type="caution">
    <text evidence="3">The sequence shown here is derived from an EMBL/GenBank/DDBJ whole genome shotgun (WGS) entry which is preliminary data.</text>
</comment>